<evidence type="ECO:0000256" key="1">
    <source>
        <dbReference type="SAM" id="SignalP"/>
    </source>
</evidence>
<gene>
    <name evidence="2" type="ORF">HYN46_14230</name>
</gene>
<reference evidence="2 3" key="1">
    <citation type="submission" date="2018-07" db="EMBL/GenBank/DDBJ databases">
        <title>Genome sequencing of Moraxellaceae gen. HYN0046.</title>
        <authorList>
            <person name="Kim M."/>
            <person name="Yi H."/>
        </authorList>
    </citation>
    <scope>NUCLEOTIDE SEQUENCE [LARGE SCALE GENOMIC DNA]</scope>
    <source>
        <strain evidence="2 3">HYN0046</strain>
    </source>
</reference>
<keyword evidence="3" id="KW-1185">Reference proteome</keyword>
<name>A0A345P9D5_9GAMM</name>
<keyword evidence="1" id="KW-0732">Signal</keyword>
<dbReference type="RefSeq" id="WP_114900002.1">
    <property type="nucleotide sequence ID" value="NZ_CP031222.1"/>
</dbReference>
<proteinExistence type="predicted"/>
<dbReference type="OrthoDB" id="6646444at2"/>
<evidence type="ECO:0008006" key="4">
    <source>
        <dbReference type="Google" id="ProtNLM"/>
    </source>
</evidence>
<dbReference type="KEGG" id="mbah:HYN46_14230"/>
<protein>
    <recommendedName>
        <fullName evidence="4">DUF3472 domain-containing protein</fullName>
    </recommendedName>
</protein>
<dbReference type="Gene3D" id="3.30.160.280">
    <property type="match status" value="3"/>
</dbReference>
<dbReference type="Proteomes" id="UP000253940">
    <property type="component" value="Chromosome"/>
</dbReference>
<evidence type="ECO:0000313" key="3">
    <source>
        <dbReference type="Proteomes" id="UP000253940"/>
    </source>
</evidence>
<evidence type="ECO:0000313" key="2">
    <source>
        <dbReference type="EMBL" id="AXI03894.1"/>
    </source>
</evidence>
<accession>A0A345P9D5</accession>
<organism evidence="2 3">
    <name type="scientific">Aquirhabdus parva</name>
    <dbReference type="NCBI Taxonomy" id="2283318"/>
    <lineage>
        <taxon>Bacteria</taxon>
        <taxon>Pseudomonadati</taxon>
        <taxon>Pseudomonadota</taxon>
        <taxon>Gammaproteobacteria</taxon>
        <taxon>Moraxellales</taxon>
        <taxon>Moraxellaceae</taxon>
        <taxon>Aquirhabdus</taxon>
    </lineage>
</organism>
<sequence>MKKALSYTFALALLTCQTSFAVTPAGGWTLANASPDVRDYFFRVDVDPGEYYNDTNTYSPSSVYFAQYVVFQNSPGGYLGLQRSGGQKRAITSIWQDNVPANAQYFNAVGGAIPTVGCNEFGACTSLQGGYDWHVGHEYRFRVERSPVKSTGWWQITLTDLTLNTTDILGEIETPPSWGGLTNDHRLFLEYFWGPYQCDTLRHAHTTYFPPQGNWGKTTVVASAYGDSYDNANVMPCAAGIRTADMTQAALDSSSSLTASNTVIGVGNNYRGMWQWPNSTYKAVSGVMYTADPKSAKPILYKALRSGSLGAFPATGTSNADWQYIGLGYPVINDLYHSGRRIFEWNERNSAAAQVGDIFVYNNPYTQDTEYFRLLKTGAGYYPIDKSSNEYWSYIGRHFIQNEPLKQQTYGVWGSNNRYGRVGTVYQSGNMLFRLKTAAQYWYFPTTAVDNTWWQFIGFTH</sequence>
<feature type="signal peptide" evidence="1">
    <location>
        <begin position="1"/>
        <end position="21"/>
    </location>
</feature>
<feature type="chain" id="PRO_5016948524" description="DUF3472 domain-containing protein" evidence="1">
    <location>
        <begin position="22"/>
        <end position="461"/>
    </location>
</feature>
<dbReference type="EMBL" id="CP031222">
    <property type="protein sequence ID" value="AXI03894.1"/>
    <property type="molecule type" value="Genomic_DNA"/>
</dbReference>
<dbReference type="AlphaFoldDB" id="A0A345P9D5"/>